<comment type="caution">
    <text evidence="4">The sequence shown here is derived from an EMBL/GenBank/DDBJ whole genome shotgun (WGS) entry which is preliminary data.</text>
</comment>
<proteinExistence type="inferred from homology"/>
<comment type="similarity">
    <text evidence="3">Belongs to the bacterial glucokinase family.</text>
</comment>
<name>A0A9X1SXR1_9ACTN</name>
<dbReference type="GO" id="GO:0005829">
    <property type="term" value="C:cytosol"/>
    <property type="evidence" value="ECO:0007669"/>
    <property type="project" value="TreeGrafter"/>
</dbReference>
<dbReference type="Proteomes" id="UP001138997">
    <property type="component" value="Unassembled WGS sequence"/>
</dbReference>
<dbReference type="PANTHER" id="PTHR47690:SF1">
    <property type="entry name" value="GLUCOKINASE"/>
    <property type="match status" value="1"/>
</dbReference>
<dbReference type="RefSeq" id="WP_231448958.1">
    <property type="nucleotide sequence ID" value="NZ_JAJOMB010000027.1"/>
</dbReference>
<dbReference type="CDD" id="cd24008">
    <property type="entry name" value="ASKHA_NBD_GLK"/>
    <property type="match status" value="1"/>
</dbReference>
<dbReference type="InterPro" id="IPR003836">
    <property type="entry name" value="Glucokinase"/>
</dbReference>
<evidence type="ECO:0000256" key="3">
    <source>
        <dbReference type="RuleBase" id="RU004046"/>
    </source>
</evidence>
<dbReference type="Gene3D" id="3.30.420.40">
    <property type="match status" value="1"/>
</dbReference>
<protein>
    <submittedName>
        <fullName evidence="4">Glucokinase</fullName>
    </submittedName>
</protein>
<reference evidence="4" key="1">
    <citation type="submission" date="2021-11" db="EMBL/GenBank/DDBJ databases">
        <title>Streptomyces corallinus and Kineosporia corallina sp. nov., two new coral-derived marine actinobacteria.</title>
        <authorList>
            <person name="Buangrab K."/>
            <person name="Sutthacheep M."/>
            <person name="Yeemin T."/>
            <person name="Harunari E."/>
            <person name="Igarashi Y."/>
            <person name="Sripreechasak P."/>
            <person name="Kanchanasin P."/>
            <person name="Tanasupawat S."/>
            <person name="Phongsopitanun W."/>
        </authorList>
    </citation>
    <scope>NUCLEOTIDE SEQUENCE</scope>
    <source>
        <strain evidence="4">JCM 31032</strain>
    </source>
</reference>
<organism evidence="4 5">
    <name type="scientific">Kineosporia babensis</name>
    <dbReference type="NCBI Taxonomy" id="499548"/>
    <lineage>
        <taxon>Bacteria</taxon>
        <taxon>Bacillati</taxon>
        <taxon>Actinomycetota</taxon>
        <taxon>Actinomycetes</taxon>
        <taxon>Kineosporiales</taxon>
        <taxon>Kineosporiaceae</taxon>
        <taxon>Kineosporia</taxon>
    </lineage>
</organism>
<gene>
    <name evidence="4" type="ORF">LR394_34930</name>
</gene>
<dbReference type="GO" id="GO:0005524">
    <property type="term" value="F:ATP binding"/>
    <property type="evidence" value="ECO:0007669"/>
    <property type="project" value="InterPro"/>
</dbReference>
<dbReference type="EMBL" id="JAJOMB010000027">
    <property type="protein sequence ID" value="MCD5316104.1"/>
    <property type="molecule type" value="Genomic_DNA"/>
</dbReference>
<dbReference type="Gene3D" id="3.40.367.20">
    <property type="match status" value="1"/>
</dbReference>
<dbReference type="GO" id="GO:0006096">
    <property type="term" value="P:glycolytic process"/>
    <property type="evidence" value="ECO:0007669"/>
    <property type="project" value="InterPro"/>
</dbReference>
<evidence type="ECO:0000313" key="5">
    <source>
        <dbReference type="Proteomes" id="UP001138997"/>
    </source>
</evidence>
<dbReference type="InterPro" id="IPR043129">
    <property type="entry name" value="ATPase_NBD"/>
</dbReference>
<keyword evidence="5" id="KW-1185">Reference proteome</keyword>
<dbReference type="AlphaFoldDB" id="A0A9X1SXR1"/>
<dbReference type="GO" id="GO:0005536">
    <property type="term" value="F:D-glucose binding"/>
    <property type="evidence" value="ECO:0007669"/>
    <property type="project" value="InterPro"/>
</dbReference>
<sequence length="339" mass="36433">MMDHDRPTSVDVAGAALDIGATNTRLKFVSGESGDVVTTRFDTGDFASIDHLLVATLSHTRIDPTHLVLSVAGPVDSGGAAQMTNCPEWPVFRSVEFARSHNLRVDVMNDMTAAAYGARSVSRSALRTVLAGATQRPVFPLLVASIGSGVGSAWIGVEEAPICSESGHVLWQPFTEPEFDYLTYLRQVNPGRPISVEMAIGGADGFSRLLRFAQHRGMIEQNTAVLDEPAPARLLSAAGKGDEQAKLALDIFLGIFGRYLRDLTLVDLIGHGQGSILLTSGVIHTPGMLEHLSDSDVFQQAFWGEESTHARFMHRVGIFAGGDKELALQGAFSFLTDGW</sequence>
<dbReference type="InterPro" id="IPR050201">
    <property type="entry name" value="Bacterial_glucokinase"/>
</dbReference>
<keyword evidence="2" id="KW-0418">Kinase</keyword>
<dbReference type="Pfam" id="PF02685">
    <property type="entry name" value="Glucokinase"/>
    <property type="match status" value="1"/>
</dbReference>
<dbReference type="SUPFAM" id="SSF53067">
    <property type="entry name" value="Actin-like ATPase domain"/>
    <property type="match status" value="1"/>
</dbReference>
<dbReference type="PANTHER" id="PTHR47690">
    <property type="entry name" value="GLUCOKINASE"/>
    <property type="match status" value="1"/>
</dbReference>
<evidence type="ECO:0000256" key="1">
    <source>
        <dbReference type="ARBA" id="ARBA00022679"/>
    </source>
</evidence>
<dbReference type="GO" id="GO:0004340">
    <property type="term" value="F:glucokinase activity"/>
    <property type="evidence" value="ECO:0007669"/>
    <property type="project" value="InterPro"/>
</dbReference>
<accession>A0A9X1SXR1</accession>
<keyword evidence="1" id="KW-0808">Transferase</keyword>
<evidence type="ECO:0000313" key="4">
    <source>
        <dbReference type="EMBL" id="MCD5316104.1"/>
    </source>
</evidence>
<evidence type="ECO:0000256" key="2">
    <source>
        <dbReference type="ARBA" id="ARBA00022777"/>
    </source>
</evidence>